<accession>A0ABV1AJL6</accession>
<protein>
    <submittedName>
        <fullName evidence="1">Uncharacterized protein</fullName>
    </submittedName>
</protein>
<keyword evidence="2" id="KW-1185">Reference proteome</keyword>
<organism evidence="1 2">
    <name type="scientific">Blautia intestinihominis</name>
    <dbReference type="NCBI Taxonomy" id="3133152"/>
    <lineage>
        <taxon>Bacteria</taxon>
        <taxon>Bacillati</taxon>
        <taxon>Bacillota</taxon>
        <taxon>Clostridia</taxon>
        <taxon>Lachnospirales</taxon>
        <taxon>Lachnospiraceae</taxon>
        <taxon>Blautia</taxon>
    </lineage>
</organism>
<reference evidence="1 2" key="1">
    <citation type="submission" date="2024-03" db="EMBL/GenBank/DDBJ databases">
        <title>Human intestinal bacterial collection.</title>
        <authorList>
            <person name="Pauvert C."/>
            <person name="Hitch T.C.A."/>
            <person name="Clavel T."/>
        </authorList>
    </citation>
    <scope>NUCLEOTIDE SEQUENCE [LARGE SCALE GENOMIC DNA]</scope>
    <source>
        <strain evidence="1 2">CLA-AA-H95</strain>
    </source>
</reference>
<evidence type="ECO:0000313" key="2">
    <source>
        <dbReference type="Proteomes" id="UP001446032"/>
    </source>
</evidence>
<evidence type="ECO:0000313" key="1">
    <source>
        <dbReference type="EMBL" id="MEQ2357571.1"/>
    </source>
</evidence>
<comment type="caution">
    <text evidence="1">The sequence shown here is derived from an EMBL/GenBank/DDBJ whole genome shotgun (WGS) entry which is preliminary data.</text>
</comment>
<gene>
    <name evidence="1" type="ORF">WMO75_04295</name>
</gene>
<sequence length="75" mass="8473">MSSIKERIFGAVTVMSEEDAQKVWDLILSTFALDNIEQVVPDPDEQAIMNAYKNGDPDYQPSVSQEDLLKELNLK</sequence>
<dbReference type="RefSeq" id="WP_022214524.1">
    <property type="nucleotide sequence ID" value="NZ_JBBMEI010000008.1"/>
</dbReference>
<dbReference type="Proteomes" id="UP001446032">
    <property type="component" value="Unassembled WGS sequence"/>
</dbReference>
<proteinExistence type="predicted"/>
<name>A0ABV1AJL6_9FIRM</name>
<dbReference type="EMBL" id="JBBMEI010000008">
    <property type="protein sequence ID" value="MEQ2357571.1"/>
    <property type="molecule type" value="Genomic_DNA"/>
</dbReference>